<reference evidence="1 2" key="1">
    <citation type="submission" date="2019-08" db="EMBL/GenBank/DDBJ databases">
        <authorList>
            <person name="Alioto T."/>
            <person name="Alioto T."/>
            <person name="Gomez Garrido J."/>
        </authorList>
    </citation>
    <scope>NUCLEOTIDE SEQUENCE [LARGE SCALE GENOMIC DNA]</scope>
</reference>
<dbReference type="EMBL" id="CABPRJ010000049">
    <property type="protein sequence ID" value="VVC26858.1"/>
    <property type="molecule type" value="Genomic_DNA"/>
</dbReference>
<sequence>MTSYSCLPENLEISCINKMPDYYSYTNDNQTPTAHRALLKIELKLMNLCTGI</sequence>
<proteinExistence type="predicted"/>
<protein>
    <submittedName>
        <fullName evidence="1">Uncharacterized protein</fullName>
    </submittedName>
</protein>
<evidence type="ECO:0000313" key="1">
    <source>
        <dbReference type="EMBL" id="VVC26858.1"/>
    </source>
</evidence>
<keyword evidence="2" id="KW-1185">Reference proteome</keyword>
<accession>A0A5E4M425</accession>
<dbReference type="Proteomes" id="UP000325440">
    <property type="component" value="Unassembled WGS sequence"/>
</dbReference>
<dbReference type="AlphaFoldDB" id="A0A5E4M425"/>
<organism evidence="1 2">
    <name type="scientific">Cinara cedri</name>
    <dbReference type="NCBI Taxonomy" id="506608"/>
    <lineage>
        <taxon>Eukaryota</taxon>
        <taxon>Metazoa</taxon>
        <taxon>Ecdysozoa</taxon>
        <taxon>Arthropoda</taxon>
        <taxon>Hexapoda</taxon>
        <taxon>Insecta</taxon>
        <taxon>Pterygota</taxon>
        <taxon>Neoptera</taxon>
        <taxon>Paraneoptera</taxon>
        <taxon>Hemiptera</taxon>
        <taxon>Sternorrhyncha</taxon>
        <taxon>Aphidomorpha</taxon>
        <taxon>Aphidoidea</taxon>
        <taxon>Aphididae</taxon>
        <taxon>Lachninae</taxon>
        <taxon>Cinara</taxon>
    </lineage>
</organism>
<gene>
    <name evidence="1" type="ORF">CINCED_3A024671</name>
</gene>
<name>A0A5E4M425_9HEMI</name>
<evidence type="ECO:0000313" key="2">
    <source>
        <dbReference type="Proteomes" id="UP000325440"/>
    </source>
</evidence>